<accession>A0A1H9ND97</accession>
<name>A0A1H9ND97_9ACTN</name>
<comment type="subcellular location">
    <subcellularLocation>
        <location evidence="1">Cell membrane</location>
        <topology evidence="1">Multi-pass membrane protein</topology>
    </subcellularLocation>
</comment>
<dbReference type="Proteomes" id="UP000182841">
    <property type="component" value="Unassembled WGS sequence"/>
</dbReference>
<dbReference type="OrthoDB" id="3733837at2"/>
<proteinExistence type="inferred from homology"/>
<dbReference type="EMBL" id="FOGO01000001">
    <property type="protein sequence ID" value="SER33675.1"/>
    <property type="molecule type" value="Genomic_DNA"/>
</dbReference>
<sequence length="153" mass="15286">MAVTVRQTPAALPAEPARVLTAAAHDAPAFEITAAVIAGLLLAAGLLVTLRLVRGPSTLDRAVALDVLVAVVMAGIGLQSAVRGTAFYLPVLLVLSFLGFTGSVGVARFMALRGEAGTEDVDESEGTGEPPSGSPPSAPGGGPEEPGPHRGTP</sequence>
<dbReference type="GO" id="GO:0015385">
    <property type="term" value="F:sodium:proton antiporter activity"/>
    <property type="evidence" value="ECO:0007669"/>
    <property type="project" value="TreeGrafter"/>
</dbReference>
<protein>
    <submittedName>
        <fullName evidence="10">Multisubunit Na+/H+ antiporter, MnhF subunit</fullName>
    </submittedName>
</protein>
<keyword evidence="6 9" id="KW-1133">Transmembrane helix</keyword>
<keyword evidence="4" id="KW-1003">Cell membrane</keyword>
<feature type="region of interest" description="Disordered" evidence="8">
    <location>
        <begin position="116"/>
        <end position="153"/>
    </location>
</feature>
<evidence type="ECO:0000256" key="2">
    <source>
        <dbReference type="ARBA" id="ARBA00009212"/>
    </source>
</evidence>
<evidence type="ECO:0000313" key="11">
    <source>
        <dbReference type="Proteomes" id="UP000182841"/>
    </source>
</evidence>
<feature type="transmembrane region" description="Helical" evidence="9">
    <location>
        <begin position="87"/>
        <end position="107"/>
    </location>
</feature>
<organism evidence="10 11">
    <name type="scientific">Streptomyces qinglanensis</name>
    <dbReference type="NCBI Taxonomy" id="943816"/>
    <lineage>
        <taxon>Bacteria</taxon>
        <taxon>Bacillati</taxon>
        <taxon>Actinomycetota</taxon>
        <taxon>Actinomycetes</taxon>
        <taxon>Kitasatosporales</taxon>
        <taxon>Streptomycetaceae</taxon>
        <taxon>Streptomyces</taxon>
    </lineage>
</organism>
<keyword evidence="3" id="KW-0813">Transport</keyword>
<feature type="transmembrane region" description="Helical" evidence="9">
    <location>
        <begin position="62"/>
        <end position="81"/>
    </location>
</feature>
<evidence type="ECO:0000313" key="10">
    <source>
        <dbReference type="EMBL" id="SER33675.1"/>
    </source>
</evidence>
<evidence type="ECO:0000256" key="6">
    <source>
        <dbReference type="ARBA" id="ARBA00022989"/>
    </source>
</evidence>
<dbReference type="GO" id="GO:0005886">
    <property type="term" value="C:plasma membrane"/>
    <property type="evidence" value="ECO:0007669"/>
    <property type="project" value="UniProtKB-SubCell"/>
</dbReference>
<dbReference type="AlphaFoldDB" id="A0A1H9ND97"/>
<keyword evidence="7 9" id="KW-0472">Membrane</keyword>
<dbReference type="RefSeq" id="WP_079171640.1">
    <property type="nucleotide sequence ID" value="NZ_FOGO01000001.1"/>
</dbReference>
<dbReference type="PANTHER" id="PTHR34702">
    <property type="entry name" value="NA(+)/H(+) ANTIPORTER SUBUNIT F1"/>
    <property type="match status" value="1"/>
</dbReference>
<dbReference type="PANTHER" id="PTHR34702:SF1">
    <property type="entry name" value="NA(+)_H(+) ANTIPORTER SUBUNIT F"/>
    <property type="match status" value="1"/>
</dbReference>
<evidence type="ECO:0000256" key="1">
    <source>
        <dbReference type="ARBA" id="ARBA00004651"/>
    </source>
</evidence>
<evidence type="ECO:0000256" key="9">
    <source>
        <dbReference type="SAM" id="Phobius"/>
    </source>
</evidence>
<dbReference type="Pfam" id="PF04066">
    <property type="entry name" value="MrpF_PhaF"/>
    <property type="match status" value="1"/>
</dbReference>
<dbReference type="STRING" id="943816.AN217_10580"/>
<feature type="compositionally biased region" description="Acidic residues" evidence="8">
    <location>
        <begin position="117"/>
        <end position="126"/>
    </location>
</feature>
<evidence type="ECO:0000256" key="7">
    <source>
        <dbReference type="ARBA" id="ARBA00023136"/>
    </source>
</evidence>
<gene>
    <name evidence="10" type="ORF">SAMN05421870_101283</name>
</gene>
<evidence type="ECO:0000256" key="3">
    <source>
        <dbReference type="ARBA" id="ARBA00022448"/>
    </source>
</evidence>
<evidence type="ECO:0000256" key="8">
    <source>
        <dbReference type="SAM" id="MobiDB-lite"/>
    </source>
</evidence>
<evidence type="ECO:0000256" key="4">
    <source>
        <dbReference type="ARBA" id="ARBA00022475"/>
    </source>
</evidence>
<dbReference type="InterPro" id="IPR007208">
    <property type="entry name" value="MrpF/PhaF-like"/>
</dbReference>
<feature type="transmembrane region" description="Helical" evidence="9">
    <location>
        <begin position="29"/>
        <end position="50"/>
    </location>
</feature>
<keyword evidence="5 9" id="KW-0812">Transmembrane</keyword>
<keyword evidence="11" id="KW-1185">Reference proteome</keyword>
<comment type="similarity">
    <text evidence="2">Belongs to the CPA3 antiporters (TC 2.A.63) subunit F family.</text>
</comment>
<evidence type="ECO:0000256" key="5">
    <source>
        <dbReference type="ARBA" id="ARBA00022692"/>
    </source>
</evidence>
<reference evidence="11" key="1">
    <citation type="submission" date="2016-10" db="EMBL/GenBank/DDBJ databases">
        <authorList>
            <person name="Varghese N."/>
            <person name="Submissions S."/>
        </authorList>
    </citation>
    <scope>NUCLEOTIDE SEQUENCE [LARGE SCALE GENOMIC DNA]</scope>
    <source>
        <strain evidence="11">CGMCC 4.6825</strain>
    </source>
</reference>